<dbReference type="GO" id="GO:0003774">
    <property type="term" value="F:cytoskeletal motor activity"/>
    <property type="evidence" value="ECO:0007669"/>
    <property type="project" value="InterPro"/>
</dbReference>
<dbReference type="PANTHER" id="PTHR34653">
    <property type="match status" value="1"/>
</dbReference>
<dbReference type="AlphaFoldDB" id="A0A0M4HAM8"/>
<dbReference type="Proteomes" id="UP000066321">
    <property type="component" value="Chromosome"/>
</dbReference>
<keyword evidence="4 5" id="KW-0975">Bacterial flagellum</keyword>
<evidence type="ECO:0000313" key="7">
    <source>
        <dbReference type="Proteomes" id="UP000066321"/>
    </source>
</evidence>
<keyword evidence="6" id="KW-0969">Cilium</keyword>
<evidence type="ECO:0000256" key="2">
    <source>
        <dbReference type="ARBA" id="ARBA00009272"/>
    </source>
</evidence>
<keyword evidence="6" id="KW-0282">Flagellum</keyword>
<dbReference type="GO" id="GO:0005198">
    <property type="term" value="F:structural molecule activity"/>
    <property type="evidence" value="ECO:0007669"/>
    <property type="project" value="UniProtKB-UniRule"/>
</dbReference>
<evidence type="ECO:0000313" key="6">
    <source>
        <dbReference type="EMBL" id="ALD15037.1"/>
    </source>
</evidence>
<comment type="subcellular location">
    <subcellularLocation>
        <location evidence="1 5">Bacterial flagellum basal body</location>
    </subcellularLocation>
</comment>
<dbReference type="GO" id="GO:0071973">
    <property type="term" value="P:bacterial-type flagellum-dependent cell motility"/>
    <property type="evidence" value="ECO:0007669"/>
    <property type="project" value="InterPro"/>
</dbReference>
<dbReference type="KEGG" id="baph:IX46_00375"/>
<sequence>MFIDNMHNENIYTKINFLNKDEKNNQNNIQESNNFAQFFQKALGEVNNIQNRAQKNIEKFELNPSSISLNDVMINLQKSSISIQLAIQIRNKFISAYKEIMNQQI</sequence>
<dbReference type="PATRIC" id="fig|1265350.3.peg.65"/>
<evidence type="ECO:0000256" key="5">
    <source>
        <dbReference type="HAMAP-Rule" id="MF_00724"/>
    </source>
</evidence>
<dbReference type="HAMAP" id="MF_00724">
    <property type="entry name" value="FliE"/>
    <property type="match status" value="1"/>
</dbReference>
<evidence type="ECO:0000256" key="1">
    <source>
        <dbReference type="ARBA" id="ARBA00004117"/>
    </source>
</evidence>
<dbReference type="PRINTS" id="PR01006">
    <property type="entry name" value="FLGHOOKFLIE"/>
</dbReference>
<dbReference type="GO" id="GO:0009425">
    <property type="term" value="C:bacterial-type flagellum basal body"/>
    <property type="evidence" value="ECO:0007669"/>
    <property type="project" value="UniProtKB-SubCell"/>
</dbReference>
<accession>A0A0M4HAM8</accession>
<gene>
    <name evidence="5" type="primary">fliE</name>
    <name evidence="6" type="ORF">IX46_00375</name>
</gene>
<dbReference type="STRING" id="1265350.IX46_00375"/>
<dbReference type="EMBL" id="CP009253">
    <property type="protein sequence ID" value="ALD15037.1"/>
    <property type="molecule type" value="Genomic_DNA"/>
</dbReference>
<proteinExistence type="inferred from homology"/>
<dbReference type="NCBIfam" id="TIGR00205">
    <property type="entry name" value="fliE"/>
    <property type="match status" value="1"/>
</dbReference>
<protein>
    <recommendedName>
        <fullName evidence="3 5">Flagellar hook-basal body complex protein FliE</fullName>
    </recommendedName>
</protein>
<comment type="similarity">
    <text evidence="2 5">Belongs to the FliE family.</text>
</comment>
<organism evidence="6 7">
    <name type="scientific">Buchnera aphidicola</name>
    <name type="common">Aphis glycines</name>
    <dbReference type="NCBI Taxonomy" id="1265350"/>
    <lineage>
        <taxon>Bacteria</taxon>
        <taxon>Pseudomonadati</taxon>
        <taxon>Pseudomonadota</taxon>
        <taxon>Gammaproteobacteria</taxon>
        <taxon>Enterobacterales</taxon>
        <taxon>Erwiniaceae</taxon>
        <taxon>Buchnera</taxon>
    </lineage>
</organism>
<evidence type="ECO:0000256" key="3">
    <source>
        <dbReference type="ARBA" id="ARBA00018024"/>
    </source>
</evidence>
<dbReference type="InterPro" id="IPR001624">
    <property type="entry name" value="FliE"/>
</dbReference>
<name>A0A0M4HAM8_9GAMM</name>
<dbReference type="Pfam" id="PF02049">
    <property type="entry name" value="FliE"/>
    <property type="match status" value="1"/>
</dbReference>
<dbReference type="RefSeq" id="WP_053940056.1">
    <property type="nucleotide sequence ID" value="NZ_CP009253.1"/>
</dbReference>
<dbReference type="PANTHER" id="PTHR34653:SF1">
    <property type="entry name" value="FLAGELLAR HOOK-BASAL BODY COMPLEX PROTEIN FLIE"/>
    <property type="match status" value="1"/>
</dbReference>
<reference evidence="6 7" key="1">
    <citation type="journal article" date="2015" name="J Genomics">
        <title>Whole Genome Sequence of the Soybean Aphid Endosymbiont Buchnera aphidicola and Genetic Differentiation among Biotype-Specific Strains.</title>
        <authorList>
            <person name="Cassone B.J."/>
            <person name="Wenger J.A."/>
            <person name="Michel A.P."/>
        </authorList>
    </citation>
    <scope>NUCLEOTIDE SEQUENCE [LARGE SCALE GENOMIC DNA]</scope>
    <source>
        <strain evidence="6 7">BAg</strain>
    </source>
</reference>
<keyword evidence="6" id="KW-0966">Cell projection</keyword>
<dbReference type="OrthoDB" id="8909229at2"/>
<evidence type="ECO:0000256" key="4">
    <source>
        <dbReference type="ARBA" id="ARBA00023143"/>
    </source>
</evidence>